<dbReference type="STRING" id="716544.wcw_0001"/>
<dbReference type="KEGG" id="wch:wcw_0001"/>
<keyword evidence="2" id="KW-1185">Reference proteome</keyword>
<accession>D6YTB7</accession>
<dbReference type="Proteomes" id="UP000001505">
    <property type="component" value="Chromosome"/>
</dbReference>
<protein>
    <submittedName>
        <fullName evidence="1">Transposase</fullName>
    </submittedName>
</protein>
<proteinExistence type="predicted"/>
<organism evidence="1 2">
    <name type="scientific">Waddlia chondrophila (strain ATCC VR-1470 / WSU 86-1044)</name>
    <dbReference type="NCBI Taxonomy" id="716544"/>
    <lineage>
        <taxon>Bacteria</taxon>
        <taxon>Pseudomonadati</taxon>
        <taxon>Chlamydiota</taxon>
        <taxon>Chlamydiia</taxon>
        <taxon>Parachlamydiales</taxon>
        <taxon>Waddliaceae</taxon>
        <taxon>Waddlia</taxon>
    </lineage>
</organism>
<dbReference type="eggNOG" id="COG3335">
    <property type="taxonomic scope" value="Bacteria"/>
</dbReference>
<reference evidence="1 2" key="1">
    <citation type="journal article" date="2010" name="PLoS ONE">
        <title>The Waddlia genome: a window into chlamydial biology.</title>
        <authorList>
            <person name="Bertelli C."/>
            <person name="Collyn F."/>
            <person name="Croxatto A."/>
            <person name="Ruckert C."/>
            <person name="Polkinghorne A."/>
            <person name="Kebbi-Beghdadi C."/>
            <person name="Goesmann A."/>
            <person name="Vaughan L."/>
            <person name="Greub G."/>
        </authorList>
    </citation>
    <scope>NUCLEOTIDE SEQUENCE [LARGE SCALE GENOMIC DNA]</scope>
    <source>
        <strain evidence="2">ATCC VR-1470 / WSU 86-1044</strain>
    </source>
</reference>
<evidence type="ECO:0000313" key="2">
    <source>
        <dbReference type="Proteomes" id="UP000001505"/>
    </source>
</evidence>
<sequence length="46" mass="5520">MRDNWLANRFFDGYDSIVNACCDAWNWFVGTPNRIKNLCSRSWTKF</sequence>
<dbReference type="AlphaFoldDB" id="D6YTB7"/>
<dbReference type="HOGENOM" id="CLU_056788_19_1_0"/>
<name>D6YTB7_WADCW</name>
<evidence type="ECO:0000313" key="1">
    <source>
        <dbReference type="EMBL" id="ADI37378.1"/>
    </source>
</evidence>
<gene>
    <name evidence="1" type="ordered locus">wcw_0001</name>
</gene>
<dbReference type="EMBL" id="CP001928">
    <property type="protein sequence ID" value="ADI37378.1"/>
    <property type="molecule type" value="Genomic_DNA"/>
</dbReference>